<evidence type="ECO:0000313" key="2">
    <source>
        <dbReference type="EMBL" id="OXS77531.1"/>
    </source>
</evidence>
<reference evidence="3 4" key="1">
    <citation type="submission" date="2017-01" db="EMBL/GenBank/DDBJ databases">
        <authorList>
            <person name="Mah S.A."/>
            <person name="Swanson W.J."/>
            <person name="Moy G.W."/>
            <person name="Vacquier V.D."/>
        </authorList>
    </citation>
    <scope>NUCLEOTIDE SEQUENCE [LARGE SCALE GENOMIC DNA]</scope>
    <source>
        <strain evidence="3 4">NIO-1016</strain>
    </source>
</reference>
<gene>
    <name evidence="2" type="ORF">B1B05_11890</name>
    <name evidence="3" type="ORF">SAMN05443094_105166</name>
</gene>
<keyword evidence="5" id="KW-1185">Reference proteome</keyword>
<evidence type="ECO:0000313" key="3">
    <source>
        <dbReference type="EMBL" id="SIR10051.1"/>
    </source>
</evidence>
<evidence type="ECO:0000313" key="4">
    <source>
        <dbReference type="Proteomes" id="UP000186385"/>
    </source>
</evidence>
<evidence type="ECO:0000259" key="1">
    <source>
        <dbReference type="Pfam" id="PF10057"/>
    </source>
</evidence>
<dbReference type="STRING" id="1017273.SAMN05443094_105166"/>
<dbReference type="OrthoDB" id="2677857at2"/>
<accession>A0A1N6Y6E4</accession>
<dbReference type="EMBL" id="MWSK01000005">
    <property type="protein sequence ID" value="OXS77531.1"/>
    <property type="molecule type" value="Genomic_DNA"/>
</dbReference>
<sequence length="227" mass="26485">MEKQTVQKELSGFVGRLLREKFGKGPETVFSTVSDTVVTIYFTGFLSPLEKSLMQKDRSLYVQETRDLLMETLIEEINVFIHQYADLTVNKFYYDWNLEKESGMFVAIGEGAVATSPYPNQEKVEKAIMRITEKAEKQPEAVFSHLINERTLLIIREGLLINIEKELNRLGFQETLKLAKRNLERRLIGERRQEFEQHTSAQIVDYFVDWDFDHDKSAILFVLKPIK</sequence>
<name>A0A1N6Y6E4_9BACI</name>
<dbReference type="Proteomes" id="UP000186385">
    <property type="component" value="Unassembled WGS sequence"/>
</dbReference>
<dbReference type="AlphaFoldDB" id="A0A1N6Y6E4"/>
<dbReference type="EMBL" id="FTLX01000005">
    <property type="protein sequence ID" value="SIR10051.1"/>
    <property type="molecule type" value="Genomic_DNA"/>
</dbReference>
<dbReference type="RefSeq" id="WP_045851953.1">
    <property type="nucleotide sequence ID" value="NZ_FTLX01000005.1"/>
</dbReference>
<dbReference type="Pfam" id="PF10057">
    <property type="entry name" value="MpsC"/>
    <property type="match status" value="2"/>
</dbReference>
<organism evidence="3 4">
    <name type="scientific">Domibacillus enclensis</name>
    <dbReference type="NCBI Taxonomy" id="1017273"/>
    <lineage>
        <taxon>Bacteria</taxon>
        <taxon>Bacillati</taxon>
        <taxon>Bacillota</taxon>
        <taxon>Bacilli</taxon>
        <taxon>Bacillales</taxon>
        <taxon>Bacillaceae</taxon>
        <taxon>Domibacillus</taxon>
    </lineage>
</organism>
<evidence type="ECO:0000313" key="5">
    <source>
        <dbReference type="Proteomes" id="UP000215545"/>
    </source>
</evidence>
<protein>
    <submittedName>
        <fullName evidence="3">Uncharacterized protein YbcI</fullName>
    </submittedName>
</protein>
<dbReference type="Proteomes" id="UP000215545">
    <property type="component" value="Unassembled WGS sequence"/>
</dbReference>
<dbReference type="InterPro" id="IPR018745">
    <property type="entry name" value="MpsC"/>
</dbReference>
<proteinExistence type="predicted"/>
<feature type="domain" description="Na+-translocating membrane potential-generating system MpsC" evidence="1">
    <location>
        <begin position="3"/>
        <end position="108"/>
    </location>
</feature>
<reference evidence="5" key="2">
    <citation type="submission" date="2017-03" db="EMBL/GenBank/DDBJ databases">
        <title>Bacillus sp. V-88(T) DSM27956, whole genome shotgun sequencing project.</title>
        <authorList>
            <person name="Dastager S.G."/>
            <person name="Neurgaonkar P.S."/>
            <person name="Dharne M.S."/>
        </authorList>
    </citation>
    <scope>NUCLEOTIDE SEQUENCE [LARGE SCALE GENOMIC DNA]</scope>
    <source>
        <strain evidence="5">DSM 25145</strain>
    </source>
</reference>
<feature type="domain" description="Na+-translocating membrane potential-generating system MpsC" evidence="1">
    <location>
        <begin position="128"/>
        <end position="224"/>
    </location>
</feature>
<reference evidence="2" key="3">
    <citation type="submission" date="2017-03" db="EMBL/GenBank/DDBJ databases">
        <authorList>
            <person name="Dastager S.G."/>
            <person name="Neurgaonkar P.S."/>
            <person name="Dharne M.S."/>
        </authorList>
    </citation>
    <scope>NUCLEOTIDE SEQUENCE</scope>
    <source>
        <strain evidence="2">DSM 25145</strain>
    </source>
</reference>